<dbReference type="InterPro" id="IPR044839">
    <property type="entry name" value="NDR1-like"/>
</dbReference>
<protein>
    <submittedName>
        <fullName evidence="4">Uncharacterized protein</fullName>
    </submittedName>
</protein>
<dbReference type="GO" id="GO:0005886">
    <property type="term" value="C:plasma membrane"/>
    <property type="evidence" value="ECO:0007669"/>
    <property type="project" value="TreeGrafter"/>
</dbReference>
<proteinExistence type="predicted"/>
<dbReference type="Proteomes" id="UP000291084">
    <property type="component" value="Chromosome 9"/>
</dbReference>
<sequence length="297" mass="33863">MDFLSPFHFFTISTTSTICSCHFYRTIFIYDTPNTHKHNLFNCISKTPHMAEMHIQHQEDHNHIPNPNHIPNNPNHNPNPTHYTHYRFPGKVPHHQVHNMDKATPSRFRPNAPKRQHCICITVFLLLLGIILLILWLAYHPSKPRFTVASAAVYGLNATTPPLISISMQFNVVIRNPNRRVSIYFDRLSAYVSYRNQPITPHVMLPPLFLDKHSALSLSPEIGGVPVPASEEVTNGLVMDESYGVVGVKLVLYGRLRWKAGDINSAHYGLYVKCDVLMGLKKECLCCGCRKIYEIES</sequence>
<keyword evidence="3" id="KW-1133">Transmembrane helix</keyword>
<dbReference type="AlphaFoldDB" id="A0A0S3SZ62"/>
<keyword evidence="5" id="KW-1185">Reference proteome</keyword>
<dbReference type="EMBL" id="AP015042">
    <property type="protein sequence ID" value="BAT98180.1"/>
    <property type="molecule type" value="Genomic_DNA"/>
</dbReference>
<dbReference type="OrthoDB" id="746161at2759"/>
<dbReference type="GO" id="GO:0098542">
    <property type="term" value="P:defense response to other organism"/>
    <property type="evidence" value="ECO:0007669"/>
    <property type="project" value="InterPro"/>
</dbReference>
<evidence type="ECO:0000256" key="1">
    <source>
        <dbReference type="ARBA" id="ARBA00004370"/>
    </source>
</evidence>
<keyword evidence="3" id="KW-0812">Transmembrane</keyword>
<dbReference type="PANTHER" id="PTHR31415:SF62">
    <property type="entry name" value="LATE EMBRYOGENESIS ABUNDANT PROTEIN"/>
    <property type="match status" value="1"/>
</dbReference>
<reference evidence="4 5" key="1">
    <citation type="journal article" date="2015" name="Sci. Rep.">
        <title>The power of single molecule real-time sequencing technology in the de novo assembly of a eukaryotic genome.</title>
        <authorList>
            <person name="Sakai H."/>
            <person name="Naito K."/>
            <person name="Ogiso-Tanaka E."/>
            <person name="Takahashi Y."/>
            <person name="Iseki K."/>
            <person name="Muto C."/>
            <person name="Satou K."/>
            <person name="Teruya K."/>
            <person name="Shiroma A."/>
            <person name="Shimoji M."/>
            <person name="Hirano T."/>
            <person name="Itoh T."/>
            <person name="Kaga A."/>
            <person name="Tomooka N."/>
        </authorList>
    </citation>
    <scope>NUCLEOTIDE SEQUENCE [LARGE SCALE GENOMIC DNA]</scope>
    <source>
        <strain evidence="5">cv. Shumari</strain>
    </source>
</reference>
<name>A0A0S3SZ62_PHAAN</name>
<dbReference type="PANTHER" id="PTHR31415">
    <property type="entry name" value="OS05G0367900 PROTEIN"/>
    <property type="match status" value="1"/>
</dbReference>
<organism evidence="4 5">
    <name type="scientific">Vigna angularis var. angularis</name>
    <dbReference type="NCBI Taxonomy" id="157739"/>
    <lineage>
        <taxon>Eukaryota</taxon>
        <taxon>Viridiplantae</taxon>
        <taxon>Streptophyta</taxon>
        <taxon>Embryophyta</taxon>
        <taxon>Tracheophyta</taxon>
        <taxon>Spermatophyta</taxon>
        <taxon>Magnoliopsida</taxon>
        <taxon>eudicotyledons</taxon>
        <taxon>Gunneridae</taxon>
        <taxon>Pentapetalae</taxon>
        <taxon>rosids</taxon>
        <taxon>fabids</taxon>
        <taxon>Fabales</taxon>
        <taxon>Fabaceae</taxon>
        <taxon>Papilionoideae</taxon>
        <taxon>50 kb inversion clade</taxon>
        <taxon>NPAAA clade</taxon>
        <taxon>indigoferoid/millettioid clade</taxon>
        <taxon>Phaseoleae</taxon>
        <taxon>Vigna</taxon>
    </lineage>
</organism>
<comment type="subcellular location">
    <subcellularLocation>
        <location evidence="1">Membrane</location>
    </subcellularLocation>
</comment>
<evidence type="ECO:0000256" key="2">
    <source>
        <dbReference type="ARBA" id="ARBA00023136"/>
    </source>
</evidence>
<evidence type="ECO:0000256" key="3">
    <source>
        <dbReference type="SAM" id="Phobius"/>
    </source>
</evidence>
<evidence type="ECO:0000313" key="4">
    <source>
        <dbReference type="EMBL" id="BAT98180.1"/>
    </source>
</evidence>
<keyword evidence="2 3" id="KW-0472">Membrane</keyword>
<evidence type="ECO:0000313" key="5">
    <source>
        <dbReference type="Proteomes" id="UP000291084"/>
    </source>
</evidence>
<feature type="transmembrane region" description="Helical" evidence="3">
    <location>
        <begin position="117"/>
        <end position="139"/>
    </location>
</feature>
<accession>A0A0S3SZ62</accession>
<dbReference type="GO" id="GO:0009506">
    <property type="term" value="C:plasmodesma"/>
    <property type="evidence" value="ECO:0007669"/>
    <property type="project" value="TreeGrafter"/>
</dbReference>
<feature type="transmembrane region" description="Helical" evidence="3">
    <location>
        <begin position="151"/>
        <end position="174"/>
    </location>
</feature>
<gene>
    <name evidence="4" type="primary">Vigan.09G181600</name>
    <name evidence="4" type="ORF">VIGAN_09181600</name>
</gene>